<dbReference type="PANTHER" id="PTHR45947">
    <property type="entry name" value="SULFOQUINOVOSYL TRANSFERASE SQD2"/>
    <property type="match status" value="1"/>
</dbReference>
<dbReference type="Gene3D" id="3.40.50.2000">
    <property type="entry name" value="Glycogen Phosphorylase B"/>
    <property type="match status" value="2"/>
</dbReference>
<reference evidence="4" key="1">
    <citation type="submission" date="2016-10" db="EMBL/GenBank/DDBJ databases">
        <authorList>
            <person name="Varghese N."/>
            <person name="Submissions S."/>
        </authorList>
    </citation>
    <scope>NUCLEOTIDE SEQUENCE [LARGE SCALE GENOMIC DNA]</scope>
    <source>
        <strain evidence="4">CGMCC 1.10118</strain>
    </source>
</reference>
<dbReference type="AlphaFoldDB" id="A0A1H3CQ04"/>
<evidence type="ECO:0000259" key="1">
    <source>
        <dbReference type="Pfam" id="PF00534"/>
    </source>
</evidence>
<dbReference type="SUPFAM" id="SSF53756">
    <property type="entry name" value="UDP-Glycosyltransferase/glycogen phosphorylase"/>
    <property type="match status" value="1"/>
</dbReference>
<feature type="domain" description="Glycosyl transferase family 1" evidence="1">
    <location>
        <begin position="202"/>
        <end position="341"/>
    </location>
</feature>
<dbReference type="STRING" id="660517.SAMN04487946_101126"/>
<evidence type="ECO:0000313" key="3">
    <source>
        <dbReference type="EMBL" id="SDX55978.1"/>
    </source>
</evidence>
<dbReference type="GO" id="GO:0016757">
    <property type="term" value="F:glycosyltransferase activity"/>
    <property type="evidence" value="ECO:0007669"/>
    <property type="project" value="InterPro"/>
</dbReference>
<dbReference type="PANTHER" id="PTHR45947:SF3">
    <property type="entry name" value="SULFOQUINOVOSYL TRANSFERASE SQD2"/>
    <property type="match status" value="1"/>
</dbReference>
<dbReference type="InterPro" id="IPR028098">
    <property type="entry name" value="Glyco_trans_4-like_N"/>
</dbReference>
<keyword evidence="3" id="KW-0808">Transferase</keyword>
<dbReference type="InterPro" id="IPR001296">
    <property type="entry name" value="Glyco_trans_1"/>
</dbReference>
<proteinExistence type="predicted"/>
<dbReference type="RefSeq" id="WP_089764013.1">
    <property type="nucleotide sequence ID" value="NZ_FNPB01000001.1"/>
</dbReference>
<sequence>MAPPSVAAFTDTYLPTVNGVSYTVQTWRDRWRDRDGRMSIVYPGSDEYDPDDDEYPVGSLPFPVYEGFRLGTPTIPSAVDDVDVVHAHTPFAVGLGGVRLARREDIPLVTSYHTPTAEYADYLTSRPRVERGIERVAERYERWFLSRSDAIVFPSEDARERAVSETDIEAPTEVLSNGVDVEFFAPGDGDAFRDRYDLSAGPLLGYTGRHGYEKNLAEFLRAAAGIDATVVLGGDGPAREELESLAADLDLDAHFLGFLPREALPGFYTALDAFVFPSPVETQGLVALEANACGTPVVAVDAGALATTVEDGVTGYHYTLGDVADCRATIERVLDEQASLAESCLARREQLSVEHVVDRLASLYERIVRKKRA</sequence>
<dbReference type="Pfam" id="PF00534">
    <property type="entry name" value="Glycos_transf_1"/>
    <property type="match status" value="1"/>
</dbReference>
<evidence type="ECO:0000259" key="2">
    <source>
        <dbReference type="Pfam" id="PF13439"/>
    </source>
</evidence>
<protein>
    <submittedName>
        <fullName evidence="3">Glycosyltransferase involved in cell wall bisynthesis</fullName>
    </submittedName>
</protein>
<name>A0A1H3CQ04_9EURY</name>
<evidence type="ECO:0000313" key="4">
    <source>
        <dbReference type="Proteomes" id="UP000199170"/>
    </source>
</evidence>
<keyword evidence="4" id="KW-1185">Reference proteome</keyword>
<dbReference type="Proteomes" id="UP000199170">
    <property type="component" value="Unassembled WGS sequence"/>
</dbReference>
<organism evidence="3 4">
    <name type="scientific">Halobellus clavatus</name>
    <dbReference type="NCBI Taxonomy" id="660517"/>
    <lineage>
        <taxon>Archaea</taxon>
        <taxon>Methanobacteriati</taxon>
        <taxon>Methanobacteriota</taxon>
        <taxon>Stenosarchaea group</taxon>
        <taxon>Halobacteria</taxon>
        <taxon>Halobacteriales</taxon>
        <taxon>Haloferacaceae</taxon>
        <taxon>Halobellus</taxon>
    </lineage>
</organism>
<gene>
    <name evidence="3" type="ORF">SAMN04487946_101126</name>
</gene>
<accession>A0A1H3CQ04</accession>
<dbReference type="Pfam" id="PF13439">
    <property type="entry name" value="Glyco_transf_4"/>
    <property type="match status" value="1"/>
</dbReference>
<dbReference type="InterPro" id="IPR050194">
    <property type="entry name" value="Glycosyltransferase_grp1"/>
</dbReference>
<feature type="domain" description="Glycosyltransferase subfamily 4-like N-terminal" evidence="2">
    <location>
        <begin position="17"/>
        <end position="182"/>
    </location>
</feature>
<dbReference type="EMBL" id="FNPB01000001">
    <property type="protein sequence ID" value="SDX55978.1"/>
    <property type="molecule type" value="Genomic_DNA"/>
</dbReference>
<dbReference type="OrthoDB" id="238665at2157"/>